<evidence type="ECO:0000313" key="4">
    <source>
        <dbReference type="Proteomes" id="UP000789595"/>
    </source>
</evidence>
<dbReference type="InterPro" id="IPR036812">
    <property type="entry name" value="NAD(P)_OxRdtase_dom_sf"/>
</dbReference>
<evidence type="ECO:0000259" key="2">
    <source>
        <dbReference type="Pfam" id="PF00248"/>
    </source>
</evidence>
<comment type="caution">
    <text evidence="3">The sequence shown here is derived from an EMBL/GenBank/DDBJ whole genome shotgun (WGS) entry which is preliminary data.</text>
</comment>
<accession>A0A8J2X499</accession>
<dbReference type="OrthoDB" id="37537at2759"/>
<evidence type="ECO:0000313" key="3">
    <source>
        <dbReference type="EMBL" id="CAH0379974.1"/>
    </source>
</evidence>
<evidence type="ECO:0000256" key="1">
    <source>
        <dbReference type="SAM" id="MobiDB-lite"/>
    </source>
</evidence>
<dbReference type="Proteomes" id="UP000789595">
    <property type="component" value="Unassembled WGS sequence"/>
</dbReference>
<feature type="domain" description="NADP-dependent oxidoreductase" evidence="2">
    <location>
        <begin position="199"/>
        <end position="385"/>
    </location>
</feature>
<keyword evidence="4" id="KW-1185">Reference proteome</keyword>
<reference evidence="3" key="1">
    <citation type="submission" date="2021-11" db="EMBL/GenBank/DDBJ databases">
        <authorList>
            <consortium name="Genoscope - CEA"/>
            <person name="William W."/>
        </authorList>
    </citation>
    <scope>NUCLEOTIDE SEQUENCE</scope>
</reference>
<organism evidence="3 4">
    <name type="scientific">Pelagomonas calceolata</name>
    <dbReference type="NCBI Taxonomy" id="35677"/>
    <lineage>
        <taxon>Eukaryota</taxon>
        <taxon>Sar</taxon>
        <taxon>Stramenopiles</taxon>
        <taxon>Ochrophyta</taxon>
        <taxon>Pelagophyceae</taxon>
        <taxon>Pelagomonadales</taxon>
        <taxon>Pelagomonadaceae</taxon>
        <taxon>Pelagomonas</taxon>
    </lineage>
</organism>
<dbReference type="AlphaFoldDB" id="A0A8J2X499"/>
<dbReference type="SUPFAM" id="SSF51430">
    <property type="entry name" value="NAD(P)-linked oxidoreductase"/>
    <property type="match status" value="1"/>
</dbReference>
<proteinExistence type="predicted"/>
<feature type="region of interest" description="Disordered" evidence="1">
    <location>
        <begin position="14"/>
        <end position="38"/>
    </location>
</feature>
<gene>
    <name evidence="3" type="ORF">PECAL_6P16110</name>
</gene>
<dbReference type="InterPro" id="IPR023210">
    <property type="entry name" value="NADP_OxRdtase_dom"/>
</dbReference>
<sequence>MRLAIALLLSAATAYTPPRPPRRSPRSPGGNNKPPSRKREIIVEPLESWGAFDAGKHRMGVSTVSWGNPDNGFVRKKKLRGGERFSQKDCRLAYQELMKNDVKTFAIPGGQAANDCFGKAVKKAKVFDPPKVVTYCAPSLKARYFGKEENRKRYGYASVATSVNDVLEVLGSAYVDACLVGGALPGSSCPAPPRASNSIESVGVQNVQGGSALRKAHRAFERKGLQLKACYVDFSLVDNLAMRDGTLEAAKELDITVLARSPLCAGLGSGEITERNPTGGSTVGASPKWRPRALRQLAPLHDAIEQVCGMVQARRADDERSMAQRQNRDAGKVEKILPVQVALQWVRAKGAVPLPAVKNQKHAQAIIGCQGWALEENEVAVLDAALPRSVPKFARLR</sequence>
<protein>
    <recommendedName>
        <fullName evidence="2">NADP-dependent oxidoreductase domain-containing protein</fullName>
    </recommendedName>
</protein>
<dbReference type="EMBL" id="CAKKNE010000006">
    <property type="protein sequence ID" value="CAH0379974.1"/>
    <property type="molecule type" value="Genomic_DNA"/>
</dbReference>
<dbReference type="Gene3D" id="3.20.20.100">
    <property type="entry name" value="NADP-dependent oxidoreductase domain"/>
    <property type="match status" value="1"/>
</dbReference>
<dbReference type="Pfam" id="PF00248">
    <property type="entry name" value="Aldo_ket_red"/>
    <property type="match status" value="1"/>
</dbReference>
<name>A0A8J2X499_9STRA</name>